<feature type="domain" description="Acyltransferase 3" evidence="2">
    <location>
        <begin position="9"/>
        <end position="345"/>
    </location>
</feature>
<feature type="transmembrane region" description="Helical" evidence="1">
    <location>
        <begin position="162"/>
        <end position="183"/>
    </location>
</feature>
<feature type="transmembrane region" description="Helical" evidence="1">
    <location>
        <begin position="203"/>
        <end position="224"/>
    </location>
</feature>
<dbReference type="EMBL" id="CP014339">
    <property type="protein sequence ID" value="AQX50671.1"/>
    <property type="molecule type" value="Genomic_DNA"/>
</dbReference>
<feature type="transmembrane region" description="Helical" evidence="1">
    <location>
        <begin position="12"/>
        <end position="30"/>
    </location>
</feature>
<feature type="transmembrane region" description="Helical" evidence="1">
    <location>
        <begin position="134"/>
        <end position="155"/>
    </location>
</feature>
<reference evidence="4" key="2">
    <citation type="submission" date="2016-06" db="EMBL/GenBank/DDBJ databases">
        <authorList>
            <person name="Nicholson A.C."/>
        </authorList>
    </citation>
    <scope>NUCLEOTIDE SEQUENCE [LARGE SCALE GENOMIC DNA]</scope>
    <source>
        <strain evidence="4">E6809</strain>
    </source>
</reference>
<keyword evidence="4" id="KW-0012">Acyltransferase</keyword>
<evidence type="ECO:0000313" key="5">
    <source>
        <dbReference type="Proteomes" id="UP000189738"/>
    </source>
</evidence>
<proteinExistence type="predicted"/>
<dbReference type="InterPro" id="IPR050879">
    <property type="entry name" value="Acyltransferase_3"/>
</dbReference>
<evidence type="ECO:0000313" key="3">
    <source>
        <dbReference type="EMBL" id="AQX50671.1"/>
    </source>
</evidence>
<organism evidence="4">
    <name type="scientific">Elizabethkingia anophelis</name>
    <dbReference type="NCBI Taxonomy" id="1117645"/>
    <lineage>
        <taxon>Bacteria</taxon>
        <taxon>Pseudomonadati</taxon>
        <taxon>Bacteroidota</taxon>
        <taxon>Flavobacteriia</taxon>
        <taxon>Flavobacteriales</taxon>
        <taxon>Weeksellaceae</taxon>
        <taxon>Elizabethkingia</taxon>
    </lineage>
</organism>
<keyword evidence="1" id="KW-0472">Membrane</keyword>
<gene>
    <name evidence="3" type="ORF">AYC66_08285</name>
    <name evidence="4" type="ORF">BAY09_00420</name>
</gene>
<dbReference type="EMBL" id="MAHS01000009">
    <property type="protein sequence ID" value="OPB49234.1"/>
    <property type="molecule type" value="Genomic_DNA"/>
</dbReference>
<feature type="transmembrane region" description="Helical" evidence="1">
    <location>
        <begin position="236"/>
        <end position="255"/>
    </location>
</feature>
<keyword evidence="1" id="KW-0812">Transmembrane</keyword>
<dbReference type="RefSeq" id="WP_078412475.1">
    <property type="nucleotide sequence ID" value="NZ_CP014339.1"/>
</dbReference>
<feature type="transmembrane region" description="Helical" evidence="1">
    <location>
        <begin position="42"/>
        <end position="62"/>
    </location>
</feature>
<feature type="transmembrane region" description="Helical" evidence="1">
    <location>
        <begin position="328"/>
        <end position="350"/>
    </location>
</feature>
<protein>
    <submittedName>
        <fullName evidence="4">Acyltransferase</fullName>
    </submittedName>
</protein>
<dbReference type="GO" id="GO:0016747">
    <property type="term" value="F:acyltransferase activity, transferring groups other than amino-acyl groups"/>
    <property type="evidence" value="ECO:0007669"/>
    <property type="project" value="InterPro"/>
</dbReference>
<sequence>MKTSSERLNGLDHLRALAIILVLMYHYRAFSHPDWIDTIGRFGWIGVDLFFVLSGFLISGQLFNNIKVFHNIHLKSFYIKRFFRIIPPYSFTLLLYFCIPVFREREALSPLWKFITFTQNYELDVINKGTFSHSWSLCIEEQFYLVLPFSLLLLIKTKTLPWIKWLAPFLIITSIFCRFIAWNEYIIPNINSNQFWLEWYMKIYYPTYTRLDSLAIGVLISYFFQNSSVFRNFIHLNGNRLFFGGVILLCLSLWLCDDQTSVQASIFGFTAVAISFGIIVLSAVSESSFLSCSYSWITYQLASLSYAIYLSHKGVIHIIQQLLKDSQISASGIFMLLICLAVSILTGLFYRYTIEKPSSRIKNKIMNKS</sequence>
<dbReference type="GO" id="GO:0016020">
    <property type="term" value="C:membrane"/>
    <property type="evidence" value="ECO:0007669"/>
    <property type="project" value="TreeGrafter"/>
</dbReference>
<name>A0A1T3D7J0_9FLAO</name>
<reference evidence="3 5" key="1">
    <citation type="submission" date="2016-02" db="EMBL/GenBank/DDBJ databases">
        <authorList>
            <person name="Nicholson A.C."/>
            <person name="Humrighouse B.W."/>
            <person name="Loparev V."/>
            <person name="Emery B."/>
            <person name="Graziano J."/>
            <person name="McQuiston J.R."/>
        </authorList>
    </citation>
    <scope>NUCLEOTIDE SEQUENCE [LARGE SCALE GENOMIC DNA]</scope>
    <source>
        <strain evidence="3 5">E6809</strain>
    </source>
</reference>
<keyword evidence="4" id="KW-0808">Transferase</keyword>
<evidence type="ECO:0000259" key="2">
    <source>
        <dbReference type="Pfam" id="PF01757"/>
    </source>
</evidence>
<dbReference type="Proteomes" id="UP000189738">
    <property type="component" value="Chromosome"/>
</dbReference>
<accession>A0A1T3D7J0</accession>
<feature type="transmembrane region" description="Helical" evidence="1">
    <location>
        <begin position="261"/>
        <end position="284"/>
    </location>
</feature>
<dbReference type="AlphaFoldDB" id="A0A1T3D7J0"/>
<dbReference type="PANTHER" id="PTHR23028:SF53">
    <property type="entry name" value="ACYL_TRANSF_3 DOMAIN-CONTAINING PROTEIN"/>
    <property type="match status" value="1"/>
</dbReference>
<dbReference type="InterPro" id="IPR002656">
    <property type="entry name" value="Acyl_transf_3_dom"/>
</dbReference>
<dbReference type="GO" id="GO:0009103">
    <property type="term" value="P:lipopolysaccharide biosynthetic process"/>
    <property type="evidence" value="ECO:0007669"/>
    <property type="project" value="TreeGrafter"/>
</dbReference>
<keyword evidence="1" id="KW-1133">Transmembrane helix</keyword>
<dbReference type="PANTHER" id="PTHR23028">
    <property type="entry name" value="ACETYLTRANSFERASE"/>
    <property type="match status" value="1"/>
</dbReference>
<feature type="transmembrane region" description="Helical" evidence="1">
    <location>
        <begin position="82"/>
        <end position="102"/>
    </location>
</feature>
<evidence type="ECO:0000313" key="4">
    <source>
        <dbReference type="EMBL" id="OPB49234.1"/>
    </source>
</evidence>
<feature type="transmembrane region" description="Helical" evidence="1">
    <location>
        <begin position="296"/>
        <end position="316"/>
    </location>
</feature>
<evidence type="ECO:0000256" key="1">
    <source>
        <dbReference type="SAM" id="Phobius"/>
    </source>
</evidence>
<dbReference type="Pfam" id="PF01757">
    <property type="entry name" value="Acyl_transf_3"/>
    <property type="match status" value="1"/>
</dbReference>